<gene>
    <name evidence="3" type="ORF">QUW02_04130</name>
</gene>
<keyword evidence="2" id="KW-0732">Signal</keyword>
<comment type="caution">
    <text evidence="3">The sequence shown here is derived from an EMBL/GenBank/DDBJ whole genome shotgun (WGS) entry which is preliminary data.</text>
</comment>
<evidence type="ECO:0000313" key="4">
    <source>
        <dbReference type="Proteomes" id="UP001228403"/>
    </source>
</evidence>
<accession>A0ABT7U3R8</accession>
<sequence>MKKGLVFSSAILATMALASCSSNEVFDGGDGAQASSGQVIEIAVENAGSGLESRSGRPLYSSEAAQDIDNVKVVIVDASGKVAAEEMIENWMTSDKVIAYDDASGHGRKIRIELTGDDKIADGEYTVYAIGYSNDETTQSIYKVTSGGQVYSLNNYLQNKEVKNATSGMKDLVLSNANTDKTKAEEIFAGSTTLKVVNKKFSQGVTLHRQVAGIFTYVKNIPYVPGATKLQLVAAQTNMSMVLGNYYGMTLSNNGNQDASKEQNKLMNVVNGTASRGGSEQVVYTIDLNDWFTKLQDENNDGILDRYGYIQDTNGKLVEDTRSGKQIWKNPLRGEYQDQPAAATFVKGSAFGGEFIIPFQQVSGTVTFQLRMVNAAENQVLRTWSISLPDDDLISGSTLQWWDGSASAWTNGTVTESKSNYSVLRNHLYGVGTKDSADPDTDPSNPNPDPETPTPDVDDPQDLNTKQDIMLQVNDNWEVIHRMEVE</sequence>
<feature type="signal peptide" evidence="2">
    <location>
        <begin position="1"/>
        <end position="18"/>
    </location>
</feature>
<protein>
    <recommendedName>
        <fullName evidence="5">Major fimbrial subunit protein N-terminal domain-containing protein</fullName>
    </recommendedName>
</protein>
<evidence type="ECO:0000256" key="1">
    <source>
        <dbReference type="SAM" id="MobiDB-lite"/>
    </source>
</evidence>
<evidence type="ECO:0000256" key="2">
    <source>
        <dbReference type="SAM" id="SignalP"/>
    </source>
</evidence>
<dbReference type="Proteomes" id="UP001228403">
    <property type="component" value="Unassembled WGS sequence"/>
</dbReference>
<proteinExistence type="predicted"/>
<organism evidence="3 4">
    <name type="scientific">Bacteroides eggerthii</name>
    <dbReference type="NCBI Taxonomy" id="28111"/>
    <lineage>
        <taxon>Bacteria</taxon>
        <taxon>Pseudomonadati</taxon>
        <taxon>Bacteroidota</taxon>
        <taxon>Bacteroidia</taxon>
        <taxon>Bacteroidales</taxon>
        <taxon>Bacteroidaceae</taxon>
        <taxon>Bacteroides</taxon>
    </lineage>
</organism>
<reference evidence="4" key="1">
    <citation type="submission" date="2023-07" db="EMBL/GenBank/DDBJ databases">
        <title>Identification and characterization of horizontal gene transfer across gut microbiota members of farm animals based on homology search.</title>
        <authorList>
            <person name="Schwarzerova J."/>
            <person name="Nykrynova M."/>
            <person name="Jureckova K."/>
            <person name="Cejkova D."/>
            <person name="Rychlik I."/>
        </authorList>
    </citation>
    <scope>NUCLEOTIDE SEQUENCE [LARGE SCALE GENOMIC DNA]</scope>
    <source>
        <strain evidence="4">ET4</strain>
    </source>
</reference>
<keyword evidence="4" id="KW-1185">Reference proteome</keyword>
<evidence type="ECO:0000313" key="3">
    <source>
        <dbReference type="EMBL" id="MDM8145120.1"/>
    </source>
</evidence>
<feature type="chain" id="PRO_5045647034" description="Major fimbrial subunit protein N-terminal domain-containing protein" evidence="2">
    <location>
        <begin position="19"/>
        <end position="486"/>
    </location>
</feature>
<name>A0ABT7U3R8_9BACE</name>
<feature type="region of interest" description="Disordered" evidence="1">
    <location>
        <begin position="432"/>
        <end position="466"/>
    </location>
</feature>
<dbReference type="PROSITE" id="PS51257">
    <property type="entry name" value="PROKAR_LIPOPROTEIN"/>
    <property type="match status" value="1"/>
</dbReference>
<dbReference type="EMBL" id="JAUDCF010000006">
    <property type="protein sequence ID" value="MDM8145120.1"/>
    <property type="molecule type" value="Genomic_DNA"/>
</dbReference>
<evidence type="ECO:0008006" key="5">
    <source>
        <dbReference type="Google" id="ProtNLM"/>
    </source>
</evidence>